<keyword evidence="9" id="KW-0675">Receptor</keyword>
<dbReference type="InterPro" id="IPR019594">
    <property type="entry name" value="Glu/Gly-bd"/>
</dbReference>
<keyword evidence="10" id="KW-0325">Glycoprotein</keyword>
<dbReference type="InterPro" id="IPR001320">
    <property type="entry name" value="Iontro_rcpt_C"/>
</dbReference>
<dbReference type="InterPro" id="IPR052192">
    <property type="entry name" value="Insect_Ionotropic_Sensory_Rcpt"/>
</dbReference>
<dbReference type="GO" id="GO:0050906">
    <property type="term" value="P:detection of stimulus involved in sensory perception"/>
    <property type="evidence" value="ECO:0007669"/>
    <property type="project" value="UniProtKB-ARBA"/>
</dbReference>
<dbReference type="GO" id="GO:0005886">
    <property type="term" value="C:plasma membrane"/>
    <property type="evidence" value="ECO:0007669"/>
    <property type="project" value="UniProtKB-SubCell"/>
</dbReference>
<keyword evidence="3" id="KW-0813">Transport</keyword>
<dbReference type="PANTHER" id="PTHR42643">
    <property type="entry name" value="IONOTROPIC RECEPTOR 20A-RELATED"/>
    <property type="match status" value="1"/>
</dbReference>
<feature type="transmembrane region" description="Helical" evidence="13">
    <location>
        <begin position="638"/>
        <end position="658"/>
    </location>
</feature>
<evidence type="ECO:0000256" key="14">
    <source>
        <dbReference type="SAM" id="SignalP"/>
    </source>
</evidence>
<evidence type="ECO:0000256" key="6">
    <source>
        <dbReference type="ARBA" id="ARBA00022989"/>
    </source>
</evidence>
<feature type="transmembrane region" description="Helical" evidence="13">
    <location>
        <begin position="394"/>
        <end position="417"/>
    </location>
</feature>
<keyword evidence="7" id="KW-0406">Ion transport</keyword>
<keyword evidence="4" id="KW-1003">Cell membrane</keyword>
<evidence type="ECO:0000259" key="15">
    <source>
        <dbReference type="SMART" id="SM00079"/>
    </source>
</evidence>
<keyword evidence="5 13" id="KW-0812">Transmembrane</keyword>
<evidence type="ECO:0000256" key="4">
    <source>
        <dbReference type="ARBA" id="ARBA00022475"/>
    </source>
</evidence>
<evidence type="ECO:0000256" key="3">
    <source>
        <dbReference type="ARBA" id="ARBA00022448"/>
    </source>
</evidence>
<evidence type="ECO:0000256" key="5">
    <source>
        <dbReference type="ARBA" id="ARBA00022692"/>
    </source>
</evidence>
<comment type="subcellular location">
    <subcellularLocation>
        <location evidence="1">Cell membrane</location>
        <topology evidence="1">Multi-pass membrane protein</topology>
    </subcellularLocation>
</comment>
<dbReference type="Pfam" id="PF00060">
    <property type="entry name" value="Lig_chan"/>
    <property type="match status" value="1"/>
</dbReference>
<evidence type="ECO:0000313" key="16">
    <source>
        <dbReference type="EMBL" id="CAL4135728.1"/>
    </source>
</evidence>
<keyword evidence="14" id="KW-0732">Signal</keyword>
<feature type="signal peptide" evidence="14">
    <location>
        <begin position="1"/>
        <end position="35"/>
    </location>
</feature>
<evidence type="ECO:0000256" key="10">
    <source>
        <dbReference type="ARBA" id="ARBA00023180"/>
    </source>
</evidence>
<sequence>MMNSMMDFSSSQGFVLTLVILISSIVSFLVTNVTSCDPGTDEKNLSRGDYENMARSALQFVQHIEVNEVYLCGKKKGNTFMENIFLSTMSRGYIYFLPCDEKKLKDHSKYTRISKINFADAAGDSVAKHSTYLPTIIQVIQCEEMQTAVKQAQYYSSLTQGRVINIIIGANLPRNTVFDPGIATWYEAHYNQSKQEVVVFESFLFEDSGSALSVHVGSWTKDQLQIFHETGIGPLDFQGHSINVVAFPVLPYVIRAPDCVDQDQPHLVLPSNNCSISQQVQLLDNSSPKVPYTGYLIEVLHTISRVLNFKINLTITKPNNSIFGNLQTNGIATGLAGYLQRKEVCIALAPFTMTKERHDFMDFSQLIDHGSQVLYVRTNSSSQDLGWFTYTSGFHWLCYMALLGLISIFSIGLALIARAQPYEDEHFCLLGNVFFLLFSCLMQQGSWILPRTVLSQYVLILFWFASIVIYAHYSGIIFSSLTVARDTLPFGDLMDAMNNKDWKIGLVKGTTVPDILKATKYKEISNRLETDPSLFVDTDIQGVDRVLNEERFALFHEKPTSEAIINGNCNITQIPGEYLAGYLHLGFLKNLPFSRVIDNEIMKANTGGLLDRLKKLWWGQQSSCQVALPYKPLEINDIFTAFLVMAVAWIISITFLVLEMLHYHYLKARMMHNTDNDVNHIRIETPRKDNITYHSDNYNYFDPDRSIATATSTLSKRTISTPQRELTLRALDEYIMSGQNRNILQITH</sequence>
<keyword evidence="8 13" id="KW-0472">Membrane</keyword>
<evidence type="ECO:0000256" key="7">
    <source>
        <dbReference type="ARBA" id="ARBA00023065"/>
    </source>
</evidence>
<feature type="domain" description="Ionotropic glutamate receptor C-terminal" evidence="15">
    <location>
        <begin position="266"/>
        <end position="620"/>
    </location>
</feature>
<dbReference type="Proteomes" id="UP001497623">
    <property type="component" value="Unassembled WGS sequence"/>
</dbReference>
<evidence type="ECO:0000256" key="2">
    <source>
        <dbReference type="ARBA" id="ARBA00008685"/>
    </source>
</evidence>
<protein>
    <recommendedName>
        <fullName evidence="15">Ionotropic glutamate receptor C-terminal domain-containing protein</fullName>
    </recommendedName>
</protein>
<evidence type="ECO:0000256" key="12">
    <source>
        <dbReference type="ARBA" id="ARBA00023303"/>
    </source>
</evidence>
<evidence type="ECO:0000256" key="8">
    <source>
        <dbReference type="ARBA" id="ARBA00023136"/>
    </source>
</evidence>
<evidence type="ECO:0000313" key="17">
    <source>
        <dbReference type="Proteomes" id="UP001497623"/>
    </source>
</evidence>
<dbReference type="Pfam" id="PF10613">
    <property type="entry name" value="Lig_chan-Glu_bd"/>
    <property type="match status" value="1"/>
</dbReference>
<dbReference type="GO" id="GO:0015276">
    <property type="term" value="F:ligand-gated monoatomic ion channel activity"/>
    <property type="evidence" value="ECO:0007669"/>
    <property type="project" value="InterPro"/>
</dbReference>
<organism evidence="16 17">
    <name type="scientific">Meganyctiphanes norvegica</name>
    <name type="common">Northern krill</name>
    <name type="synonym">Thysanopoda norvegica</name>
    <dbReference type="NCBI Taxonomy" id="48144"/>
    <lineage>
        <taxon>Eukaryota</taxon>
        <taxon>Metazoa</taxon>
        <taxon>Ecdysozoa</taxon>
        <taxon>Arthropoda</taxon>
        <taxon>Crustacea</taxon>
        <taxon>Multicrustacea</taxon>
        <taxon>Malacostraca</taxon>
        <taxon>Eumalacostraca</taxon>
        <taxon>Eucarida</taxon>
        <taxon>Euphausiacea</taxon>
        <taxon>Euphausiidae</taxon>
        <taxon>Meganyctiphanes</taxon>
    </lineage>
</organism>
<dbReference type="SMART" id="SM00079">
    <property type="entry name" value="PBPe"/>
    <property type="match status" value="1"/>
</dbReference>
<keyword evidence="6 13" id="KW-1133">Transmembrane helix</keyword>
<dbReference type="PANTHER" id="PTHR42643:SF24">
    <property type="entry name" value="IONOTROPIC RECEPTOR 60A"/>
    <property type="match status" value="1"/>
</dbReference>
<evidence type="ECO:0000256" key="1">
    <source>
        <dbReference type="ARBA" id="ARBA00004651"/>
    </source>
</evidence>
<evidence type="ECO:0000256" key="11">
    <source>
        <dbReference type="ARBA" id="ARBA00023286"/>
    </source>
</evidence>
<feature type="transmembrane region" description="Helical" evidence="13">
    <location>
        <begin position="429"/>
        <end position="448"/>
    </location>
</feature>
<keyword evidence="17" id="KW-1185">Reference proteome</keyword>
<comment type="similarity">
    <text evidence="2">Belongs to the glutamate-gated ion channel (TC 1.A.10.1) family.</text>
</comment>
<evidence type="ECO:0000256" key="9">
    <source>
        <dbReference type="ARBA" id="ARBA00023170"/>
    </source>
</evidence>
<comment type="caution">
    <text evidence="16">The sequence shown here is derived from an EMBL/GenBank/DDBJ whole genome shotgun (WGS) entry which is preliminary data.</text>
</comment>
<dbReference type="AlphaFoldDB" id="A0AAV2RRA4"/>
<evidence type="ECO:0000256" key="13">
    <source>
        <dbReference type="SAM" id="Phobius"/>
    </source>
</evidence>
<feature type="transmembrane region" description="Helical" evidence="13">
    <location>
        <begin position="454"/>
        <end position="473"/>
    </location>
</feature>
<accession>A0AAV2RRA4</accession>
<keyword evidence="11" id="KW-1071">Ligand-gated ion channel</keyword>
<reference evidence="16 17" key="1">
    <citation type="submission" date="2024-05" db="EMBL/GenBank/DDBJ databases">
        <authorList>
            <person name="Wallberg A."/>
        </authorList>
    </citation>
    <scope>NUCLEOTIDE SEQUENCE [LARGE SCALE GENOMIC DNA]</scope>
</reference>
<name>A0AAV2RRA4_MEGNR</name>
<dbReference type="Gene3D" id="3.40.190.10">
    <property type="entry name" value="Periplasmic binding protein-like II"/>
    <property type="match status" value="2"/>
</dbReference>
<feature type="chain" id="PRO_5044010778" description="Ionotropic glutamate receptor C-terminal domain-containing protein" evidence="14">
    <location>
        <begin position="36"/>
        <end position="748"/>
    </location>
</feature>
<proteinExistence type="inferred from homology"/>
<keyword evidence="12" id="KW-0407">Ion channel</keyword>
<dbReference type="EMBL" id="CAXKWB010029551">
    <property type="protein sequence ID" value="CAL4135728.1"/>
    <property type="molecule type" value="Genomic_DNA"/>
</dbReference>
<dbReference type="SUPFAM" id="SSF53850">
    <property type="entry name" value="Periplasmic binding protein-like II"/>
    <property type="match status" value="1"/>
</dbReference>
<gene>
    <name evidence="16" type="ORF">MNOR_LOCUS27702</name>
</gene>